<evidence type="ECO:0000313" key="3">
    <source>
        <dbReference type="Proteomes" id="UP000249547"/>
    </source>
</evidence>
<comment type="caution">
    <text evidence="2">The sequence shown here is derived from an EMBL/GenBank/DDBJ whole genome shotgun (WGS) entry which is preliminary data.</text>
</comment>
<accession>A0A327R9R2</accession>
<protein>
    <submittedName>
        <fullName evidence="2">Uncharacterized protein</fullName>
    </submittedName>
</protein>
<evidence type="ECO:0000256" key="1">
    <source>
        <dbReference type="SAM" id="Phobius"/>
    </source>
</evidence>
<dbReference type="RefSeq" id="WP_148707154.1">
    <property type="nucleotide sequence ID" value="NZ_QLLL01000001.1"/>
</dbReference>
<feature type="transmembrane region" description="Helical" evidence="1">
    <location>
        <begin position="79"/>
        <end position="100"/>
    </location>
</feature>
<keyword evidence="3" id="KW-1185">Reference proteome</keyword>
<dbReference type="EMBL" id="QLLL01000001">
    <property type="protein sequence ID" value="RAJ10657.1"/>
    <property type="molecule type" value="Genomic_DNA"/>
</dbReference>
<evidence type="ECO:0000313" key="2">
    <source>
        <dbReference type="EMBL" id="RAJ10657.1"/>
    </source>
</evidence>
<gene>
    <name evidence="2" type="ORF">LX64_00262</name>
</gene>
<reference evidence="2 3" key="1">
    <citation type="submission" date="2018-06" db="EMBL/GenBank/DDBJ databases">
        <title>Genomic Encyclopedia of Archaeal and Bacterial Type Strains, Phase II (KMG-II): from individual species to whole genera.</title>
        <authorList>
            <person name="Goeker M."/>
        </authorList>
    </citation>
    <scope>NUCLEOTIDE SEQUENCE [LARGE SCALE GENOMIC DNA]</scope>
    <source>
        <strain evidence="2 3">DSM 23857</strain>
    </source>
</reference>
<organism evidence="2 3">
    <name type="scientific">Chitinophaga skermanii</name>
    <dbReference type="NCBI Taxonomy" id="331697"/>
    <lineage>
        <taxon>Bacteria</taxon>
        <taxon>Pseudomonadati</taxon>
        <taxon>Bacteroidota</taxon>
        <taxon>Chitinophagia</taxon>
        <taxon>Chitinophagales</taxon>
        <taxon>Chitinophagaceae</taxon>
        <taxon>Chitinophaga</taxon>
    </lineage>
</organism>
<feature type="transmembrane region" description="Helical" evidence="1">
    <location>
        <begin position="7"/>
        <end position="32"/>
    </location>
</feature>
<feature type="transmembrane region" description="Helical" evidence="1">
    <location>
        <begin position="38"/>
        <end position="58"/>
    </location>
</feature>
<keyword evidence="1" id="KW-1133">Transmembrane helix</keyword>
<dbReference type="AlphaFoldDB" id="A0A327R9R2"/>
<keyword evidence="1" id="KW-0472">Membrane</keyword>
<dbReference type="OrthoDB" id="670205at2"/>
<keyword evidence="1" id="KW-0812">Transmembrane</keyword>
<feature type="transmembrane region" description="Helical" evidence="1">
    <location>
        <begin position="135"/>
        <end position="155"/>
    </location>
</feature>
<dbReference type="Proteomes" id="UP000249547">
    <property type="component" value="Unassembled WGS sequence"/>
</dbReference>
<sequence length="177" mass="19670">MPFSFTLYRFLTGFILIVSGLFSMIAVLGIIISPSIQALLSAMMVGAPLIQAILSQAIQRSLIHGGYPVKQSTPGGLRVMSIIAIVIGALMVWSFTTLLFNPEAIIDVILNDPAVRKQNPDVLKDRDIYIKTLRVLAGIMIVYGAIILTNCSLALRYLKVWQHRRHDDENITFDIEE</sequence>
<proteinExistence type="predicted"/>
<name>A0A327R9R2_9BACT</name>